<protein>
    <recommendedName>
        <fullName evidence="7">Acyl-CoA thioesterase II</fullName>
    </recommendedName>
</protein>
<dbReference type="PANTHER" id="PTHR11066">
    <property type="entry name" value="ACYL-COA THIOESTERASE"/>
    <property type="match status" value="1"/>
</dbReference>
<dbReference type="OrthoDB" id="7059210at2"/>
<organism evidence="5 6">
    <name type="scientific">Halopseudomonas oceani</name>
    <dbReference type="NCBI Taxonomy" id="1708783"/>
    <lineage>
        <taxon>Bacteria</taxon>
        <taxon>Pseudomonadati</taxon>
        <taxon>Pseudomonadota</taxon>
        <taxon>Gammaproteobacteria</taxon>
        <taxon>Pseudomonadales</taxon>
        <taxon>Pseudomonadaceae</taxon>
        <taxon>Halopseudomonas</taxon>
    </lineage>
</organism>
<dbReference type="AlphaFoldDB" id="A0A2P4ERN1"/>
<feature type="domain" description="Acyl-CoA thioesterase-like C-terminal" evidence="4">
    <location>
        <begin position="126"/>
        <end position="262"/>
    </location>
</feature>
<feature type="domain" description="Acyl-CoA thioesterase-like N-terminal HotDog" evidence="3">
    <location>
        <begin position="20"/>
        <end position="104"/>
    </location>
</feature>
<sequence length="264" mass="28925">MNFSALLQAFDQSSNATVTIPPEWAQGRAGYGGLVAALVLRGMRSSLSDARPVRSLAITFVGPVQPGEPVQVQTEILRAGRAVTQVLGRAVQNGQTMCIVQGSFGAGRESSVNVVAEPAPEAPAAADCQRTPYVEGMMPNFLRYFDTRWTFGDYPCTNSRKREMGGWMRFDETFEHFDEVHLVGLVDVWPPAVLPHLKERAPASSLTWTIEFVQPQPAIGVDDWLLYKATIEHARDGYGHCAAMVWNKTGELVAISRQTIAVFG</sequence>
<dbReference type="GO" id="GO:0006637">
    <property type="term" value="P:acyl-CoA metabolic process"/>
    <property type="evidence" value="ECO:0007669"/>
    <property type="project" value="InterPro"/>
</dbReference>
<dbReference type="SUPFAM" id="SSF54637">
    <property type="entry name" value="Thioesterase/thiol ester dehydrase-isomerase"/>
    <property type="match status" value="2"/>
</dbReference>
<evidence type="ECO:0008006" key="7">
    <source>
        <dbReference type="Google" id="ProtNLM"/>
    </source>
</evidence>
<dbReference type="GO" id="GO:0005829">
    <property type="term" value="C:cytosol"/>
    <property type="evidence" value="ECO:0007669"/>
    <property type="project" value="TreeGrafter"/>
</dbReference>
<evidence type="ECO:0000256" key="2">
    <source>
        <dbReference type="ARBA" id="ARBA00022801"/>
    </source>
</evidence>
<keyword evidence="2" id="KW-0378">Hydrolase</keyword>
<accession>A0A2P4ERN1</accession>
<dbReference type="Pfam" id="PF20789">
    <property type="entry name" value="4HBT_3C"/>
    <property type="match status" value="1"/>
</dbReference>
<dbReference type="EMBL" id="PPSK01000020">
    <property type="protein sequence ID" value="POB01446.1"/>
    <property type="molecule type" value="Genomic_DNA"/>
</dbReference>
<comment type="similarity">
    <text evidence="1">Belongs to the C/M/P thioester hydrolase family.</text>
</comment>
<keyword evidence="6" id="KW-1185">Reference proteome</keyword>
<evidence type="ECO:0000256" key="1">
    <source>
        <dbReference type="ARBA" id="ARBA00006538"/>
    </source>
</evidence>
<comment type="caution">
    <text evidence="5">The sequence shown here is derived from an EMBL/GenBank/DDBJ whole genome shotgun (WGS) entry which is preliminary data.</text>
</comment>
<name>A0A2P4ERN1_9GAMM</name>
<dbReference type="Proteomes" id="UP000243451">
    <property type="component" value="Unassembled WGS sequence"/>
</dbReference>
<dbReference type="RefSeq" id="WP_104739565.1">
    <property type="nucleotide sequence ID" value="NZ_BMHR01000003.1"/>
</dbReference>
<dbReference type="PANTHER" id="PTHR11066:SF34">
    <property type="entry name" value="ACYL-COENZYME A THIOESTERASE 8"/>
    <property type="match status" value="1"/>
</dbReference>
<dbReference type="Pfam" id="PF13622">
    <property type="entry name" value="4HBT_3"/>
    <property type="match status" value="1"/>
</dbReference>
<dbReference type="InterPro" id="IPR049449">
    <property type="entry name" value="TesB_ACOT8-like_N"/>
</dbReference>
<evidence type="ECO:0000313" key="6">
    <source>
        <dbReference type="Proteomes" id="UP000243451"/>
    </source>
</evidence>
<gene>
    <name evidence="5" type="ORF">C1949_16565</name>
</gene>
<dbReference type="GO" id="GO:0047617">
    <property type="term" value="F:fatty acyl-CoA hydrolase activity"/>
    <property type="evidence" value="ECO:0007669"/>
    <property type="project" value="InterPro"/>
</dbReference>
<evidence type="ECO:0000259" key="3">
    <source>
        <dbReference type="Pfam" id="PF13622"/>
    </source>
</evidence>
<dbReference type="InterPro" id="IPR042171">
    <property type="entry name" value="Acyl-CoA_hotdog"/>
</dbReference>
<dbReference type="InterPro" id="IPR003703">
    <property type="entry name" value="Acyl_CoA_thio"/>
</dbReference>
<evidence type="ECO:0000313" key="5">
    <source>
        <dbReference type="EMBL" id="POB01446.1"/>
    </source>
</evidence>
<reference evidence="5 6" key="1">
    <citation type="submission" date="2018-01" db="EMBL/GenBank/DDBJ databases">
        <title>Draft genome of the type strain Pseudomonas oceani DSM 100277 isolated from the deep water in Okinawa trough, northwestern Pacific Ocean.</title>
        <authorList>
            <person name="Gomila M."/>
            <person name="Mulet M."/>
            <person name="Garcia-Valdes E."/>
            <person name="Lalucat J."/>
        </authorList>
    </citation>
    <scope>NUCLEOTIDE SEQUENCE [LARGE SCALE GENOMIC DNA]</scope>
    <source>
        <strain evidence="5 6">DSM 100277</strain>
    </source>
</reference>
<dbReference type="InterPro" id="IPR049450">
    <property type="entry name" value="ACOT8-like_C"/>
</dbReference>
<dbReference type="Gene3D" id="2.40.160.210">
    <property type="entry name" value="Acyl-CoA thioesterase, double hotdog domain"/>
    <property type="match status" value="1"/>
</dbReference>
<dbReference type="GO" id="GO:0009062">
    <property type="term" value="P:fatty acid catabolic process"/>
    <property type="evidence" value="ECO:0007669"/>
    <property type="project" value="TreeGrafter"/>
</dbReference>
<dbReference type="InterPro" id="IPR029069">
    <property type="entry name" value="HotDog_dom_sf"/>
</dbReference>
<evidence type="ECO:0000259" key="4">
    <source>
        <dbReference type="Pfam" id="PF20789"/>
    </source>
</evidence>
<proteinExistence type="inferred from homology"/>
<dbReference type="CDD" id="cd03445">
    <property type="entry name" value="Thioesterase_II_repeat2"/>
    <property type="match status" value="1"/>
</dbReference>